<organism evidence="2 3">
    <name type="scientific">Hyphobacterium marinum</name>
    <dbReference type="NCBI Taxonomy" id="3116574"/>
    <lineage>
        <taxon>Bacteria</taxon>
        <taxon>Pseudomonadati</taxon>
        <taxon>Pseudomonadota</taxon>
        <taxon>Alphaproteobacteria</taxon>
        <taxon>Maricaulales</taxon>
        <taxon>Maricaulaceae</taxon>
        <taxon>Hyphobacterium</taxon>
    </lineage>
</organism>
<dbReference type="InterPro" id="IPR016919">
    <property type="entry name" value="UCP029416_PTP"/>
</dbReference>
<dbReference type="InterPro" id="IPR023485">
    <property type="entry name" value="Ptyr_pPase"/>
</dbReference>
<proteinExistence type="predicted"/>
<accession>A0ABU7LXY2</accession>
<name>A0ABU7LXY2_9PROT</name>
<gene>
    <name evidence="2" type="ORF">V0U35_05095</name>
</gene>
<evidence type="ECO:0000259" key="1">
    <source>
        <dbReference type="SMART" id="SM00226"/>
    </source>
</evidence>
<feature type="domain" description="Phosphotyrosine protein phosphatase I" evidence="1">
    <location>
        <begin position="2"/>
        <end position="108"/>
    </location>
</feature>
<dbReference type="SUPFAM" id="SSF52788">
    <property type="entry name" value="Phosphotyrosine protein phosphatases I"/>
    <property type="match status" value="1"/>
</dbReference>
<protein>
    <submittedName>
        <fullName evidence="2">Low molecular weight protein tyrosine phosphatase family protein</fullName>
    </submittedName>
</protein>
<dbReference type="InterPro" id="IPR036196">
    <property type="entry name" value="Ptyr_pPase_sf"/>
</dbReference>
<sequence>MTNVLFICTANRERSPTAEQVFADWPGVETDSAGIANDAEVQLSTEQVEWADTIFVMEKVHRTRLQKRFRKYLNGKKVICLDIPDFYPLMDMELVELLKARVRPYLRQANT</sequence>
<dbReference type="RefSeq" id="WP_330195591.1">
    <property type="nucleotide sequence ID" value="NZ_JAZDRO010000002.1"/>
</dbReference>
<dbReference type="EMBL" id="JAZDRO010000002">
    <property type="protein sequence ID" value="MEE2566050.1"/>
    <property type="molecule type" value="Genomic_DNA"/>
</dbReference>
<evidence type="ECO:0000313" key="3">
    <source>
        <dbReference type="Proteomes" id="UP001310692"/>
    </source>
</evidence>
<dbReference type="Proteomes" id="UP001310692">
    <property type="component" value="Unassembled WGS sequence"/>
</dbReference>
<comment type="caution">
    <text evidence="2">The sequence shown here is derived from an EMBL/GenBank/DDBJ whole genome shotgun (WGS) entry which is preliminary data.</text>
</comment>
<keyword evidence="3" id="KW-1185">Reference proteome</keyword>
<evidence type="ECO:0000313" key="2">
    <source>
        <dbReference type="EMBL" id="MEE2566050.1"/>
    </source>
</evidence>
<dbReference type="SMART" id="SM00226">
    <property type="entry name" value="LMWPc"/>
    <property type="match status" value="1"/>
</dbReference>
<reference evidence="2 3" key="1">
    <citation type="submission" date="2024-01" db="EMBL/GenBank/DDBJ databases">
        <title>Hyphobacterium bacterium isolated from marine sediment.</title>
        <authorList>
            <person name="Zhao S."/>
        </authorList>
    </citation>
    <scope>NUCLEOTIDE SEQUENCE [LARGE SCALE GENOMIC DNA]</scope>
    <source>
        <strain evidence="2 3">Y60-23</strain>
    </source>
</reference>
<dbReference type="Gene3D" id="3.40.50.2300">
    <property type="match status" value="1"/>
</dbReference>
<dbReference type="PIRSF" id="PIRSF029416">
    <property type="entry name" value="UCP029416_PTP"/>
    <property type="match status" value="1"/>
</dbReference>